<dbReference type="EMBL" id="ASPP01027424">
    <property type="protein sequence ID" value="ETO06156.1"/>
    <property type="molecule type" value="Genomic_DNA"/>
</dbReference>
<proteinExistence type="predicted"/>
<organism evidence="1 2">
    <name type="scientific">Reticulomyxa filosa</name>
    <dbReference type="NCBI Taxonomy" id="46433"/>
    <lineage>
        <taxon>Eukaryota</taxon>
        <taxon>Sar</taxon>
        <taxon>Rhizaria</taxon>
        <taxon>Retaria</taxon>
        <taxon>Foraminifera</taxon>
        <taxon>Monothalamids</taxon>
        <taxon>Reticulomyxidae</taxon>
        <taxon>Reticulomyxa</taxon>
    </lineage>
</organism>
<comment type="caution">
    <text evidence="1">The sequence shown here is derived from an EMBL/GenBank/DDBJ whole genome shotgun (WGS) entry which is preliminary data.</text>
</comment>
<dbReference type="InterPro" id="IPR015915">
    <property type="entry name" value="Kelch-typ_b-propeller"/>
</dbReference>
<accession>X6LXQ5</accession>
<protein>
    <submittedName>
        <fullName evidence="1">Uncharacterized protein</fullName>
    </submittedName>
</protein>
<dbReference type="Proteomes" id="UP000023152">
    <property type="component" value="Unassembled WGS sequence"/>
</dbReference>
<gene>
    <name evidence="1" type="ORF">RFI_31242</name>
</gene>
<dbReference type="Gene3D" id="2.120.10.80">
    <property type="entry name" value="Kelch-type beta propeller"/>
    <property type="match status" value="1"/>
</dbReference>
<sequence>MSTQLNNIFQTLPELPKPFTSLQCILFKDELLVCGGFQTNDCYSYHTLKKQYKYICSYPNDIELRGHCVVQLIHSQTNSNEIHLLSFGGQVKNKMKQTFSMKYKSVWEISDSKSEHHSIDQSFNIWIRHNQDTNIGKLEDDLEGLRGLIGGINNDLLFITHYPENIEVIDLKTMKPLTGIKNNIIPREKHTFGIDYHCFVPLAMNNEKLINHFILFCRNTGLLIKYDEQNKTFHYEKLPICTALNDFIACSFVYFYDFIFLFGGINSKFEITKNLYKYSMKE</sequence>
<keyword evidence="2" id="KW-1185">Reference proteome</keyword>
<reference evidence="1 2" key="1">
    <citation type="journal article" date="2013" name="Curr. Biol.">
        <title>The Genome of the Foraminiferan Reticulomyxa filosa.</title>
        <authorList>
            <person name="Glockner G."/>
            <person name="Hulsmann N."/>
            <person name="Schleicher M."/>
            <person name="Noegel A.A."/>
            <person name="Eichinger L."/>
            <person name="Gallinger C."/>
            <person name="Pawlowski J."/>
            <person name="Sierra R."/>
            <person name="Euteneuer U."/>
            <person name="Pillet L."/>
            <person name="Moustafa A."/>
            <person name="Platzer M."/>
            <person name="Groth M."/>
            <person name="Szafranski K."/>
            <person name="Schliwa M."/>
        </authorList>
    </citation>
    <scope>NUCLEOTIDE SEQUENCE [LARGE SCALE GENOMIC DNA]</scope>
</reference>
<name>X6LXQ5_RETFI</name>
<evidence type="ECO:0000313" key="1">
    <source>
        <dbReference type="EMBL" id="ETO06156.1"/>
    </source>
</evidence>
<dbReference type="SUPFAM" id="SSF117281">
    <property type="entry name" value="Kelch motif"/>
    <property type="match status" value="1"/>
</dbReference>
<evidence type="ECO:0000313" key="2">
    <source>
        <dbReference type="Proteomes" id="UP000023152"/>
    </source>
</evidence>
<dbReference type="AlphaFoldDB" id="X6LXQ5"/>